<evidence type="ECO:0000313" key="2">
    <source>
        <dbReference type="EMBL" id="TKJ02218.1"/>
    </source>
</evidence>
<feature type="domain" description="Integrase catalytic" evidence="1">
    <location>
        <begin position="5"/>
        <end position="55"/>
    </location>
</feature>
<dbReference type="AlphaFoldDB" id="A0A9X9A8Q1"/>
<evidence type="ECO:0000259" key="1">
    <source>
        <dbReference type="Pfam" id="PF13333"/>
    </source>
</evidence>
<dbReference type="Pfam" id="PF13333">
    <property type="entry name" value="rve_2"/>
    <property type="match status" value="1"/>
</dbReference>
<proteinExistence type="predicted"/>
<dbReference type="EMBL" id="SZOH01001128">
    <property type="protein sequence ID" value="TKJ02218.1"/>
    <property type="molecule type" value="Genomic_DNA"/>
</dbReference>
<accession>A0A9X9A8Q1</accession>
<dbReference type="Proteomes" id="UP000308444">
    <property type="component" value="Unassembled WGS sequence"/>
</dbReference>
<evidence type="ECO:0000313" key="3">
    <source>
        <dbReference type="Proteomes" id="UP000308444"/>
    </source>
</evidence>
<comment type="caution">
    <text evidence="2">The sequence shown here is derived from an EMBL/GenBank/DDBJ whole genome shotgun (WGS) entry which is preliminary data.</text>
</comment>
<sequence>MLLFSFKIEGFYTQNIKQSNNASIIQTADEYIHYYNNELIQRKLASMSPIAYRKHVV</sequence>
<dbReference type="GO" id="GO:0015074">
    <property type="term" value="P:DNA integration"/>
    <property type="evidence" value="ECO:0007669"/>
    <property type="project" value="InterPro"/>
</dbReference>
<organism evidence="2 3">
    <name type="scientific">Bacillus cereus</name>
    <dbReference type="NCBI Taxonomy" id="1396"/>
    <lineage>
        <taxon>Bacteria</taxon>
        <taxon>Bacillati</taxon>
        <taxon>Bacillota</taxon>
        <taxon>Bacilli</taxon>
        <taxon>Bacillales</taxon>
        <taxon>Bacillaceae</taxon>
        <taxon>Bacillus</taxon>
        <taxon>Bacillus cereus group</taxon>
    </lineage>
</organism>
<protein>
    <recommendedName>
        <fullName evidence="1">Integrase catalytic domain-containing protein</fullName>
    </recommendedName>
</protein>
<gene>
    <name evidence="2" type="ORF">FC695_17160</name>
</gene>
<name>A0A9X9A8Q1_BACCE</name>
<dbReference type="RefSeq" id="WP_137049884.1">
    <property type="nucleotide sequence ID" value="NZ_JAMAVG010000014.1"/>
</dbReference>
<dbReference type="InterPro" id="IPR001584">
    <property type="entry name" value="Integrase_cat-core"/>
</dbReference>
<reference evidence="2 3" key="1">
    <citation type="journal article" date="2019" name="Environ. Microbiol.">
        <title>An active ?-lactamase is a part of an orchestrated cell wall stress resistance network of Bacillus subtilis and related rhizosphere species.</title>
        <authorList>
            <person name="Bucher T."/>
            <person name="Keren-Paz A."/>
            <person name="Hausser J."/>
            <person name="Olender T."/>
            <person name="Cytryn E."/>
            <person name="Kolodkin-Gal I."/>
        </authorList>
    </citation>
    <scope>NUCLEOTIDE SEQUENCE [LARGE SCALE GENOMIC DNA]</scope>
    <source>
        <strain evidence="2 3">I32</strain>
    </source>
</reference>